<protein>
    <submittedName>
        <fullName evidence="3">DUF3667 domain-containing protein</fullName>
    </submittedName>
</protein>
<comment type="caution">
    <text evidence="3">The sequence shown here is derived from an EMBL/GenBank/DDBJ whole genome shotgun (WGS) entry which is preliminary data.</text>
</comment>
<reference evidence="3 4" key="1">
    <citation type="submission" date="2018-10" db="EMBL/GenBank/DDBJ databases">
        <authorList>
            <person name="Chen W.-M."/>
        </authorList>
    </citation>
    <scope>NUCLEOTIDE SEQUENCE [LARGE SCALE GENOMIC DNA]</scope>
    <source>
        <strain evidence="3 4">THS-13</strain>
    </source>
</reference>
<evidence type="ECO:0000313" key="4">
    <source>
        <dbReference type="Proteomes" id="UP000282106"/>
    </source>
</evidence>
<dbReference type="Pfam" id="PF12412">
    <property type="entry name" value="DUF3667"/>
    <property type="match status" value="1"/>
</dbReference>
<dbReference type="AlphaFoldDB" id="A0A3N0V8V4"/>
<evidence type="ECO:0000313" key="3">
    <source>
        <dbReference type="EMBL" id="ROH89044.1"/>
    </source>
</evidence>
<keyword evidence="2" id="KW-1133">Transmembrane helix</keyword>
<dbReference type="Proteomes" id="UP000282106">
    <property type="component" value="Unassembled WGS sequence"/>
</dbReference>
<dbReference type="EMBL" id="RJVO01000005">
    <property type="protein sequence ID" value="ROH89044.1"/>
    <property type="molecule type" value="Genomic_DNA"/>
</dbReference>
<sequence>MGLHHGGRRQSLHHHLARHPQGHRRGARPQALLRGAGLCRLERGPAGERDSLQLLAQHPGGFGDPVPHPGFRALEARDPPARRRCDPTGRRGRARLSDSATDQAGAAIPAEPSPAGEEPAAARCRNCQAPLTGPYCAACGQSAHLHRSLAGLGHDILHGVFHFEGKVWRTLPELIWRPGQLTRRYIEGERSRYISPLALFLFSVFLTFAVLSWTGGIHLGSDGDSSEPVEIARITDSIDEWRRTQRAEAQRLEEKLRKRRQDLALPALDADDRTKLEDEIGRLDRKRQILLAAAAGDNASLDRLAQEQRLAPVSEPASTSRGSLDLDLPGLDERLSARLKHLGDNPALLAYKLKTNGYKYSWALIPLSLPFMWLLFFWRRDVFLYDHTVFVAHSISFMMLLGVVAALLGTLGLSNWILIPALTVLPPLHLYRHLRDAYGLSRWGARLRLALLCFAILLVLLLFGTLLFLLGLL</sequence>
<feature type="compositionally biased region" description="Low complexity" evidence="1">
    <location>
        <begin position="104"/>
        <end position="118"/>
    </location>
</feature>
<feature type="transmembrane region" description="Helical" evidence="2">
    <location>
        <begin position="451"/>
        <end position="472"/>
    </location>
</feature>
<gene>
    <name evidence="3" type="ORF">ED208_11570</name>
</gene>
<feature type="compositionally biased region" description="Basic residues" evidence="1">
    <location>
        <begin position="1"/>
        <end position="27"/>
    </location>
</feature>
<evidence type="ECO:0000256" key="2">
    <source>
        <dbReference type="SAM" id="Phobius"/>
    </source>
</evidence>
<feature type="transmembrane region" description="Helical" evidence="2">
    <location>
        <begin position="414"/>
        <end position="431"/>
    </location>
</feature>
<accession>A0A3N0V8V4</accession>
<organism evidence="3 4">
    <name type="scientific">Stagnimonas aquatica</name>
    <dbReference type="NCBI Taxonomy" id="2689987"/>
    <lineage>
        <taxon>Bacteria</taxon>
        <taxon>Pseudomonadati</taxon>
        <taxon>Pseudomonadota</taxon>
        <taxon>Gammaproteobacteria</taxon>
        <taxon>Nevskiales</taxon>
        <taxon>Nevskiaceae</taxon>
        <taxon>Stagnimonas</taxon>
    </lineage>
</organism>
<feature type="compositionally biased region" description="Basic and acidic residues" evidence="1">
    <location>
        <begin position="74"/>
        <end position="89"/>
    </location>
</feature>
<name>A0A3N0V8V4_9GAMM</name>
<feature type="transmembrane region" description="Helical" evidence="2">
    <location>
        <begin position="360"/>
        <end position="378"/>
    </location>
</feature>
<keyword evidence="4" id="KW-1185">Reference proteome</keyword>
<dbReference type="InParanoid" id="A0A3N0V8V4"/>
<dbReference type="InterPro" id="IPR022134">
    <property type="entry name" value="DUF3667"/>
</dbReference>
<evidence type="ECO:0000256" key="1">
    <source>
        <dbReference type="SAM" id="MobiDB-lite"/>
    </source>
</evidence>
<feature type="transmembrane region" description="Helical" evidence="2">
    <location>
        <begin position="390"/>
        <end position="408"/>
    </location>
</feature>
<keyword evidence="2" id="KW-0472">Membrane</keyword>
<keyword evidence="2" id="KW-0812">Transmembrane</keyword>
<feature type="region of interest" description="Disordered" evidence="1">
    <location>
        <begin position="56"/>
        <end position="118"/>
    </location>
</feature>
<feature type="region of interest" description="Disordered" evidence="1">
    <location>
        <begin position="1"/>
        <end position="30"/>
    </location>
</feature>
<feature type="transmembrane region" description="Helical" evidence="2">
    <location>
        <begin position="193"/>
        <end position="213"/>
    </location>
</feature>
<proteinExistence type="predicted"/>